<evidence type="ECO:0000256" key="10">
    <source>
        <dbReference type="ARBA" id="ARBA00023268"/>
    </source>
</evidence>
<dbReference type="SUPFAM" id="SSF56266">
    <property type="entry name" value="DmpA/ArgJ-like"/>
    <property type="match status" value="1"/>
</dbReference>
<dbReference type="Proteomes" id="UP001632038">
    <property type="component" value="Unassembled WGS sequence"/>
</dbReference>
<evidence type="ECO:0000256" key="8">
    <source>
        <dbReference type="ARBA" id="ARBA00022989"/>
    </source>
</evidence>
<comment type="similarity">
    <text evidence="3">Belongs to the ArgJ family.</text>
</comment>
<evidence type="ECO:0000313" key="14">
    <source>
        <dbReference type="Proteomes" id="UP001632038"/>
    </source>
</evidence>
<evidence type="ECO:0000256" key="2">
    <source>
        <dbReference type="ARBA" id="ARBA00006070"/>
    </source>
</evidence>
<dbReference type="Pfam" id="PF01960">
    <property type="entry name" value="ArgJ"/>
    <property type="match status" value="1"/>
</dbReference>
<evidence type="ECO:0000256" key="9">
    <source>
        <dbReference type="ARBA" id="ARBA00023136"/>
    </source>
</evidence>
<accession>A0ABD3D3E1</accession>
<keyword evidence="10" id="KW-0511">Multifunctional enzyme</keyword>
<dbReference type="GO" id="GO:0016020">
    <property type="term" value="C:membrane"/>
    <property type="evidence" value="ECO:0007669"/>
    <property type="project" value="UniProtKB-SubCell"/>
</dbReference>
<keyword evidence="14" id="KW-1185">Reference proteome</keyword>
<keyword evidence="8 12" id="KW-1133">Transmembrane helix</keyword>
<dbReference type="PANTHER" id="PTHR10743">
    <property type="entry name" value="PROTEIN RER1"/>
    <property type="match status" value="1"/>
</dbReference>
<keyword evidence="4" id="KW-0028">Amino-acid biosynthesis</keyword>
<evidence type="ECO:0000256" key="1">
    <source>
        <dbReference type="ARBA" id="ARBA00004141"/>
    </source>
</evidence>
<keyword evidence="4" id="KW-0055">Arginine biosynthesis</keyword>
<reference evidence="14" key="1">
    <citation type="journal article" date="2024" name="IScience">
        <title>Strigolactones Initiate the Formation of Haustorium-like Structures in Castilleja.</title>
        <authorList>
            <person name="Buerger M."/>
            <person name="Peterson D."/>
            <person name="Chory J."/>
        </authorList>
    </citation>
    <scope>NUCLEOTIDE SEQUENCE [LARGE SCALE GENOMIC DNA]</scope>
</reference>
<dbReference type="GO" id="GO:0005737">
    <property type="term" value="C:cytoplasm"/>
    <property type="evidence" value="ECO:0007669"/>
    <property type="project" value="UniProtKB-ARBA"/>
</dbReference>
<comment type="similarity">
    <text evidence="2">Belongs to the RER1 family.</text>
</comment>
<evidence type="ECO:0000256" key="6">
    <source>
        <dbReference type="ARBA" id="ARBA00022692"/>
    </source>
</evidence>
<name>A0ABD3D3E1_9LAMI</name>
<dbReference type="AlphaFoldDB" id="A0ABD3D3E1"/>
<organism evidence="13 14">
    <name type="scientific">Castilleja foliolosa</name>
    <dbReference type="NCBI Taxonomy" id="1961234"/>
    <lineage>
        <taxon>Eukaryota</taxon>
        <taxon>Viridiplantae</taxon>
        <taxon>Streptophyta</taxon>
        <taxon>Embryophyta</taxon>
        <taxon>Tracheophyta</taxon>
        <taxon>Spermatophyta</taxon>
        <taxon>Magnoliopsida</taxon>
        <taxon>eudicotyledons</taxon>
        <taxon>Gunneridae</taxon>
        <taxon>Pentapetalae</taxon>
        <taxon>asterids</taxon>
        <taxon>lamiids</taxon>
        <taxon>Lamiales</taxon>
        <taxon>Orobanchaceae</taxon>
        <taxon>Pedicularideae</taxon>
        <taxon>Castillejinae</taxon>
        <taxon>Castilleja</taxon>
    </lineage>
</organism>
<dbReference type="Pfam" id="PF03248">
    <property type="entry name" value="Rer1"/>
    <property type="match status" value="1"/>
</dbReference>
<keyword evidence="11" id="KW-0012">Acyltransferase</keyword>
<comment type="subcellular location">
    <subcellularLocation>
        <location evidence="1">Membrane</location>
        <topology evidence="1">Multi-pass membrane protein</topology>
    </subcellularLocation>
</comment>
<evidence type="ECO:0000256" key="11">
    <source>
        <dbReference type="ARBA" id="ARBA00023315"/>
    </source>
</evidence>
<comment type="caution">
    <text evidence="13">The sequence shown here is derived from an EMBL/GenBank/DDBJ whole genome shotgun (WGS) entry which is preliminary data.</text>
</comment>
<dbReference type="PANTHER" id="PTHR10743:SF28">
    <property type="entry name" value="PROTEIN RER1C"/>
    <property type="match status" value="1"/>
</dbReference>
<sequence>MQGPAESIASDGEGATCLIEINASVADNETEAAKVAQSVASSSLTKAAVWVERACYAIKNKSQYFSDKLKGQFRYRWMTTFILACFYAVRVYLHGYCIITFQLGLFLSSNFRFFISSVVREDGSDLLPVSSDPLKTSDKFRPFVPVMPEYEFWRIVNTVFCVALLMTFIPDFNFPVSAAEVEGCFIIWLLVTTVLLVGQLAYMKKYKVFPFYYGNKKQGSTKGNNLLLVETRNREGWRSDCL</sequence>
<keyword evidence="5" id="KW-0808">Transferase</keyword>
<feature type="transmembrane region" description="Helical" evidence="12">
    <location>
        <begin position="185"/>
        <end position="203"/>
    </location>
</feature>
<feature type="transmembrane region" description="Helical" evidence="12">
    <location>
        <begin position="75"/>
        <end position="93"/>
    </location>
</feature>
<dbReference type="Gene3D" id="3.10.20.340">
    <property type="entry name" value="ArgJ beta chain, C-terminal domain"/>
    <property type="match status" value="1"/>
</dbReference>
<evidence type="ECO:0000256" key="4">
    <source>
        <dbReference type="ARBA" id="ARBA00022571"/>
    </source>
</evidence>
<dbReference type="EMBL" id="JAVIJP010000027">
    <property type="protein sequence ID" value="KAL3635784.1"/>
    <property type="molecule type" value="Genomic_DNA"/>
</dbReference>
<proteinExistence type="inferred from homology"/>
<dbReference type="InterPro" id="IPR004932">
    <property type="entry name" value="Rer1"/>
</dbReference>
<evidence type="ECO:0008006" key="15">
    <source>
        <dbReference type="Google" id="ProtNLM"/>
    </source>
</evidence>
<dbReference type="InterPro" id="IPR042195">
    <property type="entry name" value="ArgJ_beta_C"/>
</dbReference>
<protein>
    <recommendedName>
        <fullName evidence="15">Protein RER1</fullName>
    </recommendedName>
</protein>
<keyword evidence="6 12" id="KW-0812">Transmembrane</keyword>
<evidence type="ECO:0000256" key="7">
    <source>
        <dbReference type="ARBA" id="ARBA00022813"/>
    </source>
</evidence>
<evidence type="ECO:0000256" key="5">
    <source>
        <dbReference type="ARBA" id="ARBA00022679"/>
    </source>
</evidence>
<dbReference type="InterPro" id="IPR002813">
    <property type="entry name" value="Arg_biosynth_ArgJ"/>
</dbReference>
<gene>
    <name evidence="13" type="ORF">CASFOL_020331</name>
</gene>
<evidence type="ECO:0000256" key="12">
    <source>
        <dbReference type="SAM" id="Phobius"/>
    </source>
</evidence>
<keyword evidence="9 12" id="KW-0472">Membrane</keyword>
<feature type="transmembrane region" description="Helical" evidence="12">
    <location>
        <begin position="152"/>
        <end position="170"/>
    </location>
</feature>
<dbReference type="InterPro" id="IPR016117">
    <property type="entry name" value="ArgJ-like_dom_sf"/>
</dbReference>
<dbReference type="GO" id="GO:0006526">
    <property type="term" value="P:L-arginine biosynthetic process"/>
    <property type="evidence" value="ECO:0007669"/>
    <property type="project" value="UniProtKB-KW"/>
</dbReference>
<keyword evidence="7" id="KW-0068">Autocatalytic cleavage</keyword>
<evidence type="ECO:0000313" key="13">
    <source>
        <dbReference type="EMBL" id="KAL3635784.1"/>
    </source>
</evidence>
<dbReference type="GO" id="GO:0016746">
    <property type="term" value="F:acyltransferase activity"/>
    <property type="evidence" value="ECO:0007669"/>
    <property type="project" value="UniProtKB-KW"/>
</dbReference>
<evidence type="ECO:0000256" key="3">
    <source>
        <dbReference type="ARBA" id="ARBA00006774"/>
    </source>
</evidence>